<dbReference type="GO" id="GO:0005634">
    <property type="term" value="C:nucleus"/>
    <property type="evidence" value="ECO:0007669"/>
    <property type="project" value="UniProtKB-SubCell"/>
</dbReference>
<dbReference type="EMBL" id="QKKF02023800">
    <property type="protein sequence ID" value="RZF37605.1"/>
    <property type="molecule type" value="Genomic_DNA"/>
</dbReference>
<sequence length="336" mass="39208">MSNTALQNVHMDQFIEEVRQRPAIYDTTMAEYCDRSFKRHLWMEICEKFNPDWQTLEEEQREVIGREMKNRWKSIRDAFVREVRYLKEAAKFGEPPAKKRKYIYYDQLSFLLPTVGSRSNTTVNKIHNFPPLHATHFLHNSSYDDSYSEEALDLKKEPQEPVANLQEVDVQDAQPQDSESDRESSVFGGRITRSNGILRDELTNNKEDKINIWLNWNSKENNDPRGEPQEEKVEVVPIIDNMVTQQTTHETEVNNSCNNVYDGYGITADSDYMFLMSLLPSFKKLGDETKSMIKIEIASVLHNAIYGPRKLSDQMLLQENVRRTVKTPNKKFENGK</sequence>
<dbReference type="GO" id="GO:0006357">
    <property type="term" value="P:regulation of transcription by RNA polymerase II"/>
    <property type="evidence" value="ECO:0007669"/>
    <property type="project" value="TreeGrafter"/>
</dbReference>
<dbReference type="InterPro" id="IPR004210">
    <property type="entry name" value="BESS_motif"/>
</dbReference>
<dbReference type="Pfam" id="PF10545">
    <property type="entry name" value="MADF_DNA_bdg"/>
    <property type="match status" value="1"/>
</dbReference>
<dbReference type="PROSITE" id="PS51031">
    <property type="entry name" value="BESS"/>
    <property type="match status" value="1"/>
</dbReference>
<dbReference type="STRING" id="195883.A0A482WVT1"/>
<proteinExistence type="predicted"/>
<evidence type="ECO:0000256" key="1">
    <source>
        <dbReference type="PROSITE-ProRule" id="PRU00371"/>
    </source>
</evidence>
<keyword evidence="6" id="KW-1185">Reference proteome</keyword>
<evidence type="ECO:0000256" key="2">
    <source>
        <dbReference type="SAM" id="MobiDB-lite"/>
    </source>
</evidence>
<evidence type="ECO:0008006" key="7">
    <source>
        <dbReference type="Google" id="ProtNLM"/>
    </source>
</evidence>
<reference evidence="5 6" key="1">
    <citation type="journal article" date="2017" name="Gigascience">
        <title>Genome sequence of the small brown planthopper, Laodelphax striatellus.</title>
        <authorList>
            <person name="Zhu J."/>
            <person name="Jiang F."/>
            <person name="Wang X."/>
            <person name="Yang P."/>
            <person name="Bao Y."/>
            <person name="Zhao W."/>
            <person name="Wang W."/>
            <person name="Lu H."/>
            <person name="Wang Q."/>
            <person name="Cui N."/>
            <person name="Li J."/>
            <person name="Chen X."/>
            <person name="Luo L."/>
            <person name="Yu J."/>
            <person name="Kang L."/>
            <person name="Cui F."/>
        </authorList>
    </citation>
    <scope>NUCLEOTIDE SEQUENCE [LARGE SCALE GENOMIC DNA]</scope>
    <source>
        <strain evidence="5">Lst14</strain>
    </source>
</reference>
<protein>
    <recommendedName>
        <fullName evidence="7">MADF domain-containing protein</fullName>
    </recommendedName>
</protein>
<evidence type="ECO:0000259" key="3">
    <source>
        <dbReference type="PROSITE" id="PS51029"/>
    </source>
</evidence>
<evidence type="ECO:0000259" key="4">
    <source>
        <dbReference type="PROSITE" id="PS51031"/>
    </source>
</evidence>
<gene>
    <name evidence="5" type="ORF">LSTR_LSTR003170</name>
</gene>
<dbReference type="Proteomes" id="UP000291343">
    <property type="component" value="Unassembled WGS sequence"/>
</dbReference>
<organism evidence="5 6">
    <name type="scientific">Laodelphax striatellus</name>
    <name type="common">Small brown planthopper</name>
    <name type="synonym">Delphax striatella</name>
    <dbReference type="NCBI Taxonomy" id="195883"/>
    <lineage>
        <taxon>Eukaryota</taxon>
        <taxon>Metazoa</taxon>
        <taxon>Ecdysozoa</taxon>
        <taxon>Arthropoda</taxon>
        <taxon>Hexapoda</taxon>
        <taxon>Insecta</taxon>
        <taxon>Pterygota</taxon>
        <taxon>Neoptera</taxon>
        <taxon>Paraneoptera</taxon>
        <taxon>Hemiptera</taxon>
        <taxon>Auchenorrhyncha</taxon>
        <taxon>Fulgoroidea</taxon>
        <taxon>Delphacidae</taxon>
        <taxon>Criomorphinae</taxon>
        <taxon>Laodelphax</taxon>
    </lineage>
</organism>
<dbReference type="AlphaFoldDB" id="A0A482WVT1"/>
<dbReference type="PROSITE" id="PS51029">
    <property type="entry name" value="MADF"/>
    <property type="match status" value="1"/>
</dbReference>
<feature type="domain" description="MADF" evidence="3">
    <location>
        <begin position="13"/>
        <end position="116"/>
    </location>
</feature>
<evidence type="ECO:0000313" key="5">
    <source>
        <dbReference type="EMBL" id="RZF37605.1"/>
    </source>
</evidence>
<dbReference type="OrthoDB" id="6627638at2759"/>
<dbReference type="PANTHER" id="PTHR12243">
    <property type="entry name" value="MADF DOMAIN TRANSCRIPTION FACTOR"/>
    <property type="match status" value="1"/>
</dbReference>
<feature type="region of interest" description="Disordered" evidence="2">
    <location>
        <begin position="169"/>
        <end position="189"/>
    </location>
</feature>
<keyword evidence="1" id="KW-0539">Nucleus</keyword>
<dbReference type="InterPro" id="IPR039353">
    <property type="entry name" value="TF_Adf1"/>
</dbReference>
<dbReference type="PANTHER" id="PTHR12243:SF67">
    <property type="entry name" value="COREPRESSOR OF PANGOLIN, ISOFORM A-RELATED"/>
    <property type="match status" value="1"/>
</dbReference>
<dbReference type="SMART" id="SM00595">
    <property type="entry name" value="MADF"/>
    <property type="match status" value="1"/>
</dbReference>
<comment type="subcellular location">
    <subcellularLocation>
        <location evidence="1">Nucleus</location>
    </subcellularLocation>
</comment>
<evidence type="ECO:0000313" key="6">
    <source>
        <dbReference type="Proteomes" id="UP000291343"/>
    </source>
</evidence>
<name>A0A482WVT1_LAOST</name>
<dbReference type="Pfam" id="PF02944">
    <property type="entry name" value="BESS"/>
    <property type="match status" value="1"/>
</dbReference>
<feature type="domain" description="BESS" evidence="4">
    <location>
        <begin position="268"/>
        <end position="307"/>
    </location>
</feature>
<dbReference type="InParanoid" id="A0A482WVT1"/>
<dbReference type="GO" id="GO:0003677">
    <property type="term" value="F:DNA binding"/>
    <property type="evidence" value="ECO:0007669"/>
    <property type="project" value="InterPro"/>
</dbReference>
<dbReference type="GO" id="GO:0005667">
    <property type="term" value="C:transcription regulator complex"/>
    <property type="evidence" value="ECO:0007669"/>
    <property type="project" value="TreeGrafter"/>
</dbReference>
<accession>A0A482WVT1</accession>
<dbReference type="InterPro" id="IPR006578">
    <property type="entry name" value="MADF-dom"/>
</dbReference>
<comment type="caution">
    <text evidence="5">The sequence shown here is derived from an EMBL/GenBank/DDBJ whole genome shotgun (WGS) entry which is preliminary data.</text>
</comment>